<protein>
    <submittedName>
        <fullName evidence="1">Uncharacterized protein</fullName>
    </submittedName>
</protein>
<dbReference type="EMBL" id="CP008746">
    <property type="protein sequence ID" value="AKJ38589.1"/>
    <property type="molecule type" value="Genomic_DNA"/>
</dbReference>
<evidence type="ECO:0000313" key="2">
    <source>
        <dbReference type="Proteomes" id="UP000035331"/>
    </source>
</evidence>
<dbReference type="Proteomes" id="UP000035331">
    <property type="component" value="Chromosome"/>
</dbReference>
<evidence type="ECO:0000313" key="1">
    <source>
        <dbReference type="EMBL" id="AKJ38589.1"/>
    </source>
</evidence>
<dbReference type="PATRIC" id="fig|796385.3.peg.1933"/>
<gene>
    <name evidence="1" type="ORF">MCM1_1549</name>
</gene>
<sequence length="137" mass="15442">MSYAATAGAIGVTAESFNNWMNWGRNGMKDPIFSRFYATVRESESKLMFNCLTKLKQVNDTGMNPQSIQWLLERRFPESFGKKNALEVNAKTESLNLNVNANIDKTEADKIRSAILAKLSKPAYSPDRAYIPQNTQD</sequence>
<name>A0A0G3C998_METBA</name>
<reference evidence="2" key="1">
    <citation type="submission" date="2014-06" db="EMBL/GenBank/DDBJ databases">
        <title>The complete genome sequence of Methanosarcina barkeri CM1.</title>
        <authorList>
            <consortium name="Pastoral Greenhouse Gas Research Consortium"/>
            <person name="Lambie S.C."/>
            <person name="Leahy S.C."/>
            <person name="Kelly W.J."/>
            <person name="Li D."/>
            <person name="Reilly K."/>
            <person name="Attwood G.T."/>
            <person name="Altermann E."/>
        </authorList>
    </citation>
    <scope>NUCLEOTIDE SEQUENCE [LARGE SCALE GENOMIC DNA]</scope>
    <source>
        <strain evidence="2">CM1</strain>
    </source>
</reference>
<proteinExistence type="predicted"/>
<organism evidence="1 2">
    <name type="scientific">Methanosarcina barkeri CM1</name>
    <dbReference type="NCBI Taxonomy" id="796385"/>
    <lineage>
        <taxon>Archaea</taxon>
        <taxon>Methanobacteriati</taxon>
        <taxon>Methanobacteriota</taxon>
        <taxon>Stenosarchaea group</taxon>
        <taxon>Methanomicrobia</taxon>
        <taxon>Methanosarcinales</taxon>
        <taxon>Methanosarcinaceae</taxon>
        <taxon>Methanosarcina</taxon>
    </lineage>
</organism>
<reference evidence="1 2" key="2">
    <citation type="journal article" date="2015" name="Stand. Genomic Sci.">
        <title>The complete genome sequence of the rumen methanogen Methanosarcina barkeri CM1.</title>
        <authorList>
            <person name="Lambie S.C."/>
            <person name="Kelly W.J."/>
            <person name="Leahy S.C."/>
            <person name="Li D."/>
            <person name="Reilly K."/>
            <person name="McAllister T.A."/>
            <person name="Valle E.R."/>
            <person name="Attwood G.T."/>
            <person name="Altermann E."/>
        </authorList>
    </citation>
    <scope>NUCLEOTIDE SEQUENCE [LARGE SCALE GENOMIC DNA]</scope>
    <source>
        <strain evidence="1 2">CM1</strain>
    </source>
</reference>
<accession>A0A0G3C998</accession>
<dbReference type="AlphaFoldDB" id="A0A0G3C998"/>